<dbReference type="Proteomes" id="UP000261284">
    <property type="component" value="Unassembled WGS sequence"/>
</dbReference>
<dbReference type="CDD" id="cd00146">
    <property type="entry name" value="PKD"/>
    <property type="match status" value="4"/>
</dbReference>
<dbReference type="InterPro" id="IPR010620">
    <property type="entry name" value="SBBP_repeat"/>
</dbReference>
<organism evidence="3 4">
    <name type="scientific">Deminuibacter soli</name>
    <dbReference type="NCBI Taxonomy" id="2291815"/>
    <lineage>
        <taxon>Bacteria</taxon>
        <taxon>Pseudomonadati</taxon>
        <taxon>Bacteroidota</taxon>
        <taxon>Chitinophagia</taxon>
        <taxon>Chitinophagales</taxon>
        <taxon>Chitinophagaceae</taxon>
        <taxon>Deminuibacter</taxon>
    </lineage>
</organism>
<dbReference type="SMART" id="SM00089">
    <property type="entry name" value="PKD"/>
    <property type="match status" value="4"/>
</dbReference>
<feature type="domain" description="PKD" evidence="2">
    <location>
        <begin position="925"/>
        <end position="963"/>
    </location>
</feature>
<feature type="region of interest" description="Disordered" evidence="1">
    <location>
        <begin position="68"/>
        <end position="101"/>
    </location>
</feature>
<dbReference type="AlphaFoldDB" id="A0A3E1NHW3"/>
<feature type="compositionally biased region" description="Gly residues" evidence="1">
    <location>
        <begin position="90"/>
        <end position="101"/>
    </location>
</feature>
<gene>
    <name evidence="3" type="ORF">DXN05_15670</name>
</gene>
<evidence type="ECO:0000313" key="3">
    <source>
        <dbReference type="EMBL" id="RFM27454.1"/>
    </source>
</evidence>
<dbReference type="NCBIfam" id="TIGR04131">
    <property type="entry name" value="Bac_Flav_CTERM"/>
    <property type="match status" value="1"/>
</dbReference>
<dbReference type="Pfam" id="PF18911">
    <property type="entry name" value="PKD_4"/>
    <property type="match status" value="3"/>
</dbReference>
<dbReference type="InterPro" id="IPR013783">
    <property type="entry name" value="Ig-like_fold"/>
</dbReference>
<dbReference type="PANTHER" id="PTHR35580">
    <property type="entry name" value="CELL SURFACE GLYCOPROTEIN (S-LAYER PROTEIN)-LIKE PROTEIN"/>
    <property type="match status" value="1"/>
</dbReference>
<feature type="domain" description="PKD" evidence="2">
    <location>
        <begin position="1085"/>
        <end position="1133"/>
    </location>
</feature>
<proteinExistence type="predicted"/>
<feature type="domain" description="PKD" evidence="2">
    <location>
        <begin position="1010"/>
        <end position="1065"/>
    </location>
</feature>
<dbReference type="InterPro" id="IPR057708">
    <property type="entry name" value="DUF7948"/>
</dbReference>
<dbReference type="Pfam" id="PF00801">
    <property type="entry name" value="PKD"/>
    <property type="match status" value="1"/>
</dbReference>
<dbReference type="SUPFAM" id="SSF49299">
    <property type="entry name" value="PKD domain"/>
    <property type="match status" value="4"/>
</dbReference>
<accession>A0A3E1NHW3</accession>
<dbReference type="Pfam" id="PF06739">
    <property type="entry name" value="SBBP"/>
    <property type="match status" value="1"/>
</dbReference>
<dbReference type="Pfam" id="PF13585">
    <property type="entry name" value="CHU_C"/>
    <property type="match status" value="1"/>
</dbReference>
<evidence type="ECO:0000259" key="2">
    <source>
        <dbReference type="PROSITE" id="PS50093"/>
    </source>
</evidence>
<keyword evidence="4" id="KW-1185">Reference proteome</keyword>
<dbReference type="InterPro" id="IPR022409">
    <property type="entry name" value="PKD/Chitinase_dom"/>
</dbReference>
<feature type="domain" description="PKD" evidence="2">
    <location>
        <begin position="834"/>
        <end position="873"/>
    </location>
</feature>
<dbReference type="InterPro" id="IPR000601">
    <property type="entry name" value="PKD_dom"/>
</dbReference>
<evidence type="ECO:0000313" key="4">
    <source>
        <dbReference type="Proteomes" id="UP000261284"/>
    </source>
</evidence>
<sequence>MLACTSSNAQLLEFVQNKGQWDKQADFRGELANNGALQLQKNGYRIMLNNEADIKRVHNYMHGLSIGSGPVTPVTKPPKSAKTIDNPTDGSGGTGGNSGDGTGAPIIIHSHAYQVIFMGSNDTSAITAAPDKPLDSYNNYFIGSDPTKWASNCVSYQAVTYNNLYTGIDIRYYTYNGSLKYDFIVHPGADPSQIAMYFDGADKVSIQGNGSLRIQTSVGDVNELSPYSYTAGSNGKVTVKAKYVIRKNIVSFQLEDYDKSSTLVIDPTLVFSTFTGSKADNWGFTATYDKQGNLYAGGIVFGNGFPVSNGAYQTSFGGGTNDGTSAIDMGIMKFNSSGSKRVYATYIGGAGNDQPHSMVVDNNNNLIIAGRTTSGRSYPQTSPLYGTEGPDRGNYDIVLTKLNAAGSALVGSRRIGGSGMDGVNVKTNYAGAAQVGASSTRRNYGDDARSEVITDDANNIYLAAQTQSADFPTTPGAFQPTSGGAQDGVVIKTAGDLSNIIFSSYLGGSKDDASFVLALNPNDQNIYVAGGTQSENFPGTGNGNVIAGTYQKGDCDGFVAIISNDGSRIIKSSYFGTPGEDLIFGIQFDKGGVPYITGTTTGTWYTTDNAAFKQDKGKQFISKIKPDLSGYVYSTVFGAGQGKPDISITAFLVDRCENVYVSGWGGGENATGYGNNNTRALTTTPDAYIANSPQRDGADFYFFVLKKDAAAQLYGSMFGQIGGLFDHVDGGTSRFDKDGVIYQAVCANCGGGTDLSVPGNHFPTTAGVWAPVNGTTKSNGDVAGCNLAAIKMAFHLAGISAGLRTTIEGIVGKTSGCAPSDVLFEDTMAMGKQYIWSFGDGTPDVTTTDNKINHTYLNPGNFRARLISVDPSSCNVYDTAYADIRIRTDRAFLSYDFTKVGPCTSMQYDFTNTSTAPSRPFTSKSFVWDFGDGTVTDSVGTQTQTHTFAAAGTYNIVLRLTDTSYCNYPDSVLKQVRISPLVKAQFETPASGCAPYEAEFTNTSLGGQRFSWDFGDGSPASTDINPTHLYNTPGTYIVKLHAEDDNTCNKTADTSFTITVSPKPEAAFSYTPITPEANTPVVFLNGSSGATSYIWDFGDGERLPTIMRDTTVKHIYQATDTFKACLYAANQYGCMDTACHAVAALVIPLVDVPNAFTPNGDGVNDVITLRGYGMSKVIFRIYNRWGVMVFQSNSTKQPSWDGRYKGTIQPQDVYTYIADIEFFDGTKYQKKGDITLLR</sequence>
<dbReference type="Gene3D" id="2.60.40.10">
    <property type="entry name" value="Immunoglobulins"/>
    <property type="match status" value="4"/>
</dbReference>
<dbReference type="PANTHER" id="PTHR35580:SF1">
    <property type="entry name" value="PHYTASE-LIKE DOMAIN-CONTAINING PROTEIN"/>
    <property type="match status" value="1"/>
</dbReference>
<dbReference type="PROSITE" id="PS50093">
    <property type="entry name" value="PKD"/>
    <property type="match status" value="4"/>
</dbReference>
<name>A0A3E1NHW3_9BACT</name>
<dbReference type="InterPro" id="IPR035986">
    <property type="entry name" value="PKD_dom_sf"/>
</dbReference>
<dbReference type="InterPro" id="IPR052918">
    <property type="entry name" value="Motility_Chemotaxis_Reg"/>
</dbReference>
<comment type="caution">
    <text evidence="3">The sequence shown here is derived from an EMBL/GenBank/DDBJ whole genome shotgun (WGS) entry which is preliminary data.</text>
</comment>
<evidence type="ECO:0000256" key="1">
    <source>
        <dbReference type="SAM" id="MobiDB-lite"/>
    </source>
</evidence>
<dbReference type="EMBL" id="QTJU01000005">
    <property type="protein sequence ID" value="RFM27454.1"/>
    <property type="molecule type" value="Genomic_DNA"/>
</dbReference>
<protein>
    <submittedName>
        <fullName evidence="3">PKD domain-containing protein</fullName>
    </submittedName>
</protein>
<reference evidence="3 4" key="1">
    <citation type="submission" date="2018-08" db="EMBL/GenBank/DDBJ databases">
        <title>Chitinophagaceae sp. K23C18032701, a novel bacterium isolated from forest soil.</title>
        <authorList>
            <person name="Wang C."/>
        </authorList>
    </citation>
    <scope>NUCLEOTIDE SEQUENCE [LARGE SCALE GENOMIC DNA]</scope>
    <source>
        <strain evidence="3 4">K23C18032701</strain>
    </source>
</reference>
<dbReference type="InterPro" id="IPR026341">
    <property type="entry name" value="T9SS_type_B"/>
</dbReference>
<dbReference type="Pfam" id="PF25778">
    <property type="entry name" value="DUF7948"/>
    <property type="match status" value="1"/>
</dbReference>